<dbReference type="AlphaFoldDB" id="A0A8C2TLB0"/>
<dbReference type="SUPFAM" id="SSF47862">
    <property type="entry name" value="Saposin"/>
    <property type="match status" value="1"/>
</dbReference>
<feature type="compositionally biased region" description="Gly residues" evidence="2">
    <location>
        <begin position="232"/>
        <end position="246"/>
    </location>
</feature>
<dbReference type="InterPro" id="IPR051428">
    <property type="entry name" value="Sphingo_Act-Surfact_Prot"/>
</dbReference>
<proteinExistence type="predicted"/>
<dbReference type="PANTHER" id="PTHR11480">
    <property type="entry name" value="SAPOSIN-RELATED"/>
    <property type="match status" value="1"/>
</dbReference>
<protein>
    <recommendedName>
        <fullName evidence="3">Saposin B-type domain-containing protein</fullName>
    </recommendedName>
</protein>
<evidence type="ECO:0000259" key="3">
    <source>
        <dbReference type="PROSITE" id="PS50015"/>
    </source>
</evidence>
<dbReference type="SMART" id="SM00741">
    <property type="entry name" value="SapB"/>
    <property type="match status" value="1"/>
</dbReference>
<feature type="compositionally biased region" description="Basic and acidic residues" evidence="2">
    <location>
        <begin position="222"/>
        <end position="231"/>
    </location>
</feature>
<keyword evidence="1" id="KW-1015">Disulfide bond</keyword>
<dbReference type="Gene3D" id="1.10.225.10">
    <property type="entry name" value="Saposin-like"/>
    <property type="match status" value="1"/>
</dbReference>
<feature type="region of interest" description="Disordered" evidence="2">
    <location>
        <begin position="211"/>
        <end position="246"/>
    </location>
</feature>
<name>A0A8C2TLB0_COTJA</name>
<dbReference type="Proteomes" id="UP000694412">
    <property type="component" value="Chromosome 22"/>
</dbReference>
<dbReference type="Ensembl" id="ENSCJPT00005020204.1">
    <property type="protein sequence ID" value="ENSCJPP00005014136.1"/>
    <property type="gene ID" value="ENSCJPG00005011835.1"/>
</dbReference>
<evidence type="ECO:0000313" key="4">
    <source>
        <dbReference type="Ensembl" id="ENSCJPP00005014136.1"/>
    </source>
</evidence>
<accession>A0A8C2TLB0</accession>
<reference evidence="4" key="1">
    <citation type="submission" date="2015-11" db="EMBL/GenBank/DDBJ databases">
        <authorList>
            <consortium name="International Coturnix japonica Genome Analysis Consortium"/>
            <person name="Warren W."/>
            <person name="Burt D.W."/>
            <person name="Antin P.B."/>
            <person name="Lanford R."/>
            <person name="Gros J."/>
            <person name="Wilson R.K."/>
        </authorList>
    </citation>
    <scope>NUCLEOTIDE SEQUENCE [LARGE SCALE GENOMIC DNA]</scope>
</reference>
<dbReference type="GeneTree" id="ENSGT00940000161711"/>
<dbReference type="InterPro" id="IPR008139">
    <property type="entry name" value="SaposinB_dom"/>
</dbReference>
<reference evidence="4" key="2">
    <citation type="submission" date="2025-08" db="UniProtKB">
        <authorList>
            <consortium name="Ensembl"/>
        </authorList>
    </citation>
    <scope>IDENTIFICATION</scope>
</reference>
<reference evidence="4" key="3">
    <citation type="submission" date="2025-09" db="UniProtKB">
        <authorList>
            <consortium name="Ensembl"/>
        </authorList>
    </citation>
    <scope>IDENTIFICATION</scope>
</reference>
<evidence type="ECO:0000256" key="1">
    <source>
        <dbReference type="ARBA" id="ARBA00023157"/>
    </source>
</evidence>
<dbReference type="PROSITE" id="PS50015">
    <property type="entry name" value="SAP_B"/>
    <property type="match status" value="1"/>
</dbReference>
<dbReference type="GO" id="GO:0005771">
    <property type="term" value="C:multivesicular body"/>
    <property type="evidence" value="ECO:0007669"/>
    <property type="project" value="TreeGrafter"/>
</dbReference>
<evidence type="ECO:0000256" key="2">
    <source>
        <dbReference type="SAM" id="MobiDB-lite"/>
    </source>
</evidence>
<feature type="domain" description="Saposin B-type" evidence="3">
    <location>
        <begin position="129"/>
        <end position="206"/>
    </location>
</feature>
<dbReference type="InterPro" id="IPR011001">
    <property type="entry name" value="Saposin-like"/>
</dbReference>
<keyword evidence="5" id="KW-1185">Reference proteome</keyword>
<dbReference type="PANTHER" id="PTHR11480:SF33">
    <property type="entry name" value="PULMONARY SURFACTANT-ASSOCIATED PROTEIN B"/>
    <property type="match status" value="1"/>
</dbReference>
<evidence type="ECO:0000313" key="5">
    <source>
        <dbReference type="Proteomes" id="UP000694412"/>
    </source>
</evidence>
<organism evidence="4 5">
    <name type="scientific">Coturnix japonica</name>
    <name type="common">Japanese quail</name>
    <name type="synonym">Coturnix coturnix japonica</name>
    <dbReference type="NCBI Taxonomy" id="93934"/>
    <lineage>
        <taxon>Eukaryota</taxon>
        <taxon>Metazoa</taxon>
        <taxon>Chordata</taxon>
        <taxon>Craniata</taxon>
        <taxon>Vertebrata</taxon>
        <taxon>Euteleostomi</taxon>
        <taxon>Archelosauria</taxon>
        <taxon>Archosauria</taxon>
        <taxon>Dinosauria</taxon>
        <taxon>Saurischia</taxon>
        <taxon>Theropoda</taxon>
        <taxon>Coelurosauria</taxon>
        <taxon>Aves</taxon>
        <taxon>Neognathae</taxon>
        <taxon>Galloanserae</taxon>
        <taxon>Galliformes</taxon>
        <taxon>Phasianidae</taxon>
        <taxon>Perdicinae</taxon>
        <taxon>Coturnix</taxon>
    </lineage>
</organism>
<sequence>MGGYGGTLCDMGCPMGLIVAMGQAAVGRFLRRECEALPVPTMVTPCQNLVSRYWELLEEQLGGQLVSGDGGTWGDMGGDGDSTMYGDTGPYRDMGVSQWVPPWDPQTPHVGYRANHCPHYPQDAALPVPLPLCWLCRTFLSRAEAAVPKGAVAGAVSQLCRALPLAVSGACQCLAERYTVLVLDALLGKLAPRLVCSLMLHCGPERDGGNMDITATGNNGDTQREVRDGGHGVRGGGGTPGDTGGP</sequence>